<dbReference type="RefSeq" id="WP_040113505.1">
    <property type="nucleotide sequence ID" value="NZ_CP083450.1"/>
</dbReference>
<dbReference type="InterPro" id="IPR010854">
    <property type="entry name" value="YdgH/BhsA/McbA-like_dom"/>
</dbReference>
<keyword evidence="1" id="KW-0732">Signal</keyword>
<dbReference type="InterPro" id="IPR036275">
    <property type="entry name" value="YdgH-like_sf"/>
</dbReference>
<protein>
    <submittedName>
        <fullName evidence="3">DUF1471 domain-containing protein</fullName>
    </submittedName>
</protein>
<dbReference type="GeneID" id="84693181"/>
<feature type="domain" description="YdgH/BhsA/McbA-like" evidence="2">
    <location>
        <begin position="37"/>
        <end position="93"/>
    </location>
</feature>
<reference evidence="3 4" key="1">
    <citation type="submission" date="2021-01" db="EMBL/GenBank/DDBJ databases">
        <title>Complete genome sequence of Pantoea eucrina OB49, a heavy metal tolerant bacterium with PGPR potential isolated from wheat in Algeria.</title>
        <authorList>
            <person name="Lekired A."/>
            <person name="Ouzari I.H."/>
        </authorList>
    </citation>
    <scope>NUCLEOTIDE SEQUENCE [LARGE SCALE GENOMIC DNA]</scope>
    <source>
        <strain evidence="3 4">OB49</strain>
    </source>
</reference>
<evidence type="ECO:0000313" key="4">
    <source>
        <dbReference type="Proteomes" id="UP000809137"/>
    </source>
</evidence>
<organism evidence="3 4">
    <name type="scientific">Pantoea eucrina</name>
    <dbReference type="NCBI Taxonomy" id="472693"/>
    <lineage>
        <taxon>Bacteria</taxon>
        <taxon>Pseudomonadati</taxon>
        <taxon>Pseudomonadota</taxon>
        <taxon>Gammaproteobacteria</taxon>
        <taxon>Enterobacterales</taxon>
        <taxon>Erwiniaceae</taxon>
        <taxon>Pantoea</taxon>
    </lineage>
</organism>
<dbReference type="InterPro" id="IPR025543">
    <property type="entry name" value="Dodecin-like"/>
</dbReference>
<accession>A0ABS1Z565</accession>
<dbReference type="Proteomes" id="UP000809137">
    <property type="component" value="Unassembled WGS sequence"/>
</dbReference>
<evidence type="ECO:0000256" key="1">
    <source>
        <dbReference type="ARBA" id="ARBA00022729"/>
    </source>
</evidence>
<comment type="caution">
    <text evidence="3">The sequence shown here is derived from an EMBL/GenBank/DDBJ whole genome shotgun (WGS) entry which is preliminary data.</text>
</comment>
<gene>
    <name evidence="3" type="ORF">JJB79_09010</name>
</gene>
<sequence length="102" mass="10801">MKALINDVISIFTPQDIQPVLVRADLTPQQIASLRPTSVTSVSWATSMEDLTDAVVKKTLAAGAAGYHISDVESHEPAHDGHPVLAAKATLYHTGDEIALNG</sequence>
<proteinExistence type="predicted"/>
<dbReference type="Gene3D" id="3.30.1660.10">
    <property type="entry name" value="Flavin-binding protein dodecin"/>
    <property type="match status" value="1"/>
</dbReference>
<evidence type="ECO:0000313" key="3">
    <source>
        <dbReference type="EMBL" id="MBM0747554.1"/>
    </source>
</evidence>
<evidence type="ECO:0000259" key="2">
    <source>
        <dbReference type="Pfam" id="PF07338"/>
    </source>
</evidence>
<dbReference type="EMBL" id="JAFCXS010000005">
    <property type="protein sequence ID" value="MBM0747554.1"/>
    <property type="molecule type" value="Genomic_DNA"/>
</dbReference>
<name>A0ABS1Z565_9GAMM</name>
<dbReference type="SUPFAM" id="SSF159871">
    <property type="entry name" value="YdgH-like"/>
    <property type="match status" value="1"/>
</dbReference>
<keyword evidence="4" id="KW-1185">Reference proteome</keyword>
<dbReference type="Pfam" id="PF07338">
    <property type="entry name" value="YdgH_BhsA-like"/>
    <property type="match status" value="1"/>
</dbReference>